<dbReference type="PANTHER" id="PTHR21666">
    <property type="entry name" value="PEPTIDASE-RELATED"/>
    <property type="match status" value="1"/>
</dbReference>
<dbReference type="SUPFAM" id="SSF51261">
    <property type="entry name" value="Duplicated hybrid motif"/>
    <property type="match status" value="1"/>
</dbReference>
<protein>
    <submittedName>
        <fullName evidence="5">M23 family metallopeptidase</fullName>
    </submittedName>
</protein>
<dbReference type="EMBL" id="JAJISD010000001">
    <property type="protein sequence ID" value="MCC8428415.1"/>
    <property type="molecule type" value="Genomic_DNA"/>
</dbReference>
<keyword evidence="6" id="KW-1185">Reference proteome</keyword>
<keyword evidence="1 3" id="KW-0732">Signal</keyword>
<evidence type="ECO:0000313" key="6">
    <source>
        <dbReference type="Proteomes" id="UP001198862"/>
    </source>
</evidence>
<feature type="region of interest" description="Disordered" evidence="2">
    <location>
        <begin position="434"/>
        <end position="468"/>
    </location>
</feature>
<dbReference type="InterPro" id="IPR016047">
    <property type="entry name" value="M23ase_b-sheet_dom"/>
</dbReference>
<sequence>MTRPKRAYCWRTVRTLVAATFAISSMFCAAGAMAQVKAPPKNQLKKPAARAAAPSSSAPSEDVQAFSIAADSSVVQQLILLRVDPTDAQAAADAVSKALSQPEVKAASSGRAVLAPQGTGQPKRLVSLQLYSNKSLAVDLARGADGSFGFKLAPGATEDDDERVSSLPGSAPTSGAGARSVVADSVKTVKTSSATLASSLAPTGANPAALKELTQALAGFSTAAAKIDVVQGRTVDGTPRVLVASLGDGAAKQSFWWFAPPNQPEGWFDDQGRRLGGTALANPRPDARMSSPFGTRHYYGRKSSNAFHNGIDFEGKTGEPIYAAADGVINHQGWYFNYGRTVKIGHADNFETLYAHMSRFADGVGPGTRVRKGDLIGYVGSTGRSTGAHLHFSVIVNGQFVDPAPYISDKGGHNALTGEQLVSYRQWQQEIKRAADRGRSGGENRYPGLQGAEPWSSNPFSSRAADRL</sequence>
<reference evidence="5 6" key="1">
    <citation type="submission" date="2021-11" db="EMBL/GenBank/DDBJ databases">
        <authorList>
            <person name="Lee D.-H."/>
            <person name="Kim S.-B."/>
        </authorList>
    </citation>
    <scope>NUCLEOTIDE SEQUENCE [LARGE SCALE GENOMIC DNA]</scope>
    <source>
        <strain evidence="5 6">KCTC 52223</strain>
    </source>
</reference>
<comment type="caution">
    <text evidence="5">The sequence shown here is derived from an EMBL/GenBank/DDBJ whole genome shotgun (WGS) entry which is preliminary data.</text>
</comment>
<dbReference type="Gene3D" id="3.10.450.350">
    <property type="match status" value="1"/>
</dbReference>
<evidence type="ECO:0000256" key="1">
    <source>
        <dbReference type="ARBA" id="ARBA00022729"/>
    </source>
</evidence>
<dbReference type="InterPro" id="IPR011055">
    <property type="entry name" value="Dup_hybrid_motif"/>
</dbReference>
<proteinExistence type="predicted"/>
<gene>
    <name evidence="5" type="ORF">LJ725_05530</name>
</gene>
<feature type="domain" description="M23ase beta-sheet core" evidence="4">
    <location>
        <begin position="307"/>
        <end position="403"/>
    </location>
</feature>
<dbReference type="InterPro" id="IPR050570">
    <property type="entry name" value="Cell_wall_metabolism_enzyme"/>
</dbReference>
<feature type="signal peptide" evidence="3">
    <location>
        <begin position="1"/>
        <end position="34"/>
    </location>
</feature>
<dbReference type="Gene3D" id="2.70.70.10">
    <property type="entry name" value="Glucose Permease (Domain IIA)"/>
    <property type="match status" value="1"/>
</dbReference>
<evidence type="ECO:0000256" key="2">
    <source>
        <dbReference type="SAM" id="MobiDB-lite"/>
    </source>
</evidence>
<organism evidence="5 6">
    <name type="scientific">Reyranella aquatilis</name>
    <dbReference type="NCBI Taxonomy" id="2035356"/>
    <lineage>
        <taxon>Bacteria</taxon>
        <taxon>Pseudomonadati</taxon>
        <taxon>Pseudomonadota</taxon>
        <taxon>Alphaproteobacteria</taxon>
        <taxon>Hyphomicrobiales</taxon>
        <taxon>Reyranellaceae</taxon>
        <taxon>Reyranella</taxon>
    </lineage>
</organism>
<accession>A0ABS8KQR3</accession>
<dbReference type="RefSeq" id="WP_230549607.1">
    <property type="nucleotide sequence ID" value="NZ_JAJISD010000001.1"/>
</dbReference>
<dbReference type="Pfam" id="PF01551">
    <property type="entry name" value="Peptidase_M23"/>
    <property type="match status" value="1"/>
</dbReference>
<dbReference type="CDD" id="cd12797">
    <property type="entry name" value="M23_peptidase"/>
    <property type="match status" value="1"/>
</dbReference>
<evidence type="ECO:0000259" key="4">
    <source>
        <dbReference type="Pfam" id="PF01551"/>
    </source>
</evidence>
<evidence type="ECO:0000313" key="5">
    <source>
        <dbReference type="EMBL" id="MCC8428415.1"/>
    </source>
</evidence>
<feature type="region of interest" description="Disordered" evidence="2">
    <location>
        <begin position="153"/>
        <end position="179"/>
    </location>
</feature>
<feature type="chain" id="PRO_5046899125" evidence="3">
    <location>
        <begin position="35"/>
        <end position="468"/>
    </location>
</feature>
<dbReference type="Proteomes" id="UP001198862">
    <property type="component" value="Unassembled WGS sequence"/>
</dbReference>
<dbReference type="PANTHER" id="PTHR21666:SF289">
    <property type="entry name" value="L-ALA--D-GLU ENDOPEPTIDASE"/>
    <property type="match status" value="1"/>
</dbReference>
<name>A0ABS8KQR3_9HYPH</name>
<evidence type="ECO:0000256" key="3">
    <source>
        <dbReference type="SAM" id="SignalP"/>
    </source>
</evidence>